<keyword evidence="1 3" id="KW-0807">Transducer</keyword>
<dbReference type="PROSITE" id="PS50885">
    <property type="entry name" value="HAMP"/>
    <property type="match status" value="1"/>
</dbReference>
<dbReference type="InterPro" id="IPR004090">
    <property type="entry name" value="Chemotax_Me-accpt_rcpt"/>
</dbReference>
<name>A0A4R3MTP1_9FIRM</name>
<reference evidence="7 8" key="1">
    <citation type="submission" date="2019-03" db="EMBL/GenBank/DDBJ databases">
        <title>Genomic Encyclopedia of Type Strains, Phase IV (KMG-IV): sequencing the most valuable type-strain genomes for metagenomic binning, comparative biology and taxonomic classification.</title>
        <authorList>
            <person name="Goeker M."/>
        </authorList>
    </citation>
    <scope>NUCLEOTIDE SEQUENCE [LARGE SCALE GENOMIC DNA]</scope>
    <source>
        <strain evidence="7 8">DSM 24629</strain>
    </source>
</reference>
<feature type="domain" description="Methyl-accepting transducer" evidence="5">
    <location>
        <begin position="158"/>
        <end position="415"/>
    </location>
</feature>
<dbReference type="Pfam" id="PF00672">
    <property type="entry name" value="HAMP"/>
    <property type="match status" value="1"/>
</dbReference>
<dbReference type="PROSITE" id="PS50111">
    <property type="entry name" value="CHEMOTAXIS_TRANSDUC_2"/>
    <property type="match status" value="1"/>
</dbReference>
<dbReference type="SMART" id="SM00304">
    <property type="entry name" value="HAMP"/>
    <property type="match status" value="1"/>
</dbReference>
<dbReference type="Proteomes" id="UP000294902">
    <property type="component" value="Unassembled WGS sequence"/>
</dbReference>
<dbReference type="RefSeq" id="WP_132249677.1">
    <property type="nucleotide sequence ID" value="NZ_SMAL01000001.1"/>
</dbReference>
<dbReference type="InterPro" id="IPR004089">
    <property type="entry name" value="MCPsignal_dom"/>
</dbReference>
<evidence type="ECO:0000313" key="8">
    <source>
        <dbReference type="Proteomes" id="UP000294902"/>
    </source>
</evidence>
<keyword evidence="4" id="KW-0812">Transmembrane</keyword>
<gene>
    <name evidence="7" type="ORF">EDC18_101376</name>
</gene>
<evidence type="ECO:0000256" key="1">
    <source>
        <dbReference type="ARBA" id="ARBA00023224"/>
    </source>
</evidence>
<dbReference type="EMBL" id="SMAL01000001">
    <property type="protein sequence ID" value="TCT17080.1"/>
    <property type="molecule type" value="Genomic_DNA"/>
</dbReference>
<dbReference type="GO" id="GO:0007165">
    <property type="term" value="P:signal transduction"/>
    <property type="evidence" value="ECO:0007669"/>
    <property type="project" value="UniProtKB-KW"/>
</dbReference>
<dbReference type="GO" id="GO:0004888">
    <property type="term" value="F:transmembrane signaling receptor activity"/>
    <property type="evidence" value="ECO:0007669"/>
    <property type="project" value="InterPro"/>
</dbReference>
<dbReference type="InterPro" id="IPR003660">
    <property type="entry name" value="HAMP_dom"/>
</dbReference>
<accession>A0A4R3MTP1</accession>
<evidence type="ECO:0000259" key="6">
    <source>
        <dbReference type="PROSITE" id="PS50885"/>
    </source>
</evidence>
<evidence type="ECO:0000256" key="3">
    <source>
        <dbReference type="PROSITE-ProRule" id="PRU00284"/>
    </source>
</evidence>
<keyword evidence="4" id="KW-1133">Transmembrane helix</keyword>
<protein>
    <submittedName>
        <fullName evidence="7">Methyl-accepting chemotaxis protein</fullName>
    </submittedName>
</protein>
<dbReference type="PRINTS" id="PR00260">
    <property type="entry name" value="CHEMTRNSDUCR"/>
</dbReference>
<organism evidence="7 8">
    <name type="scientific">Natranaerovirga pectinivora</name>
    <dbReference type="NCBI Taxonomy" id="682400"/>
    <lineage>
        <taxon>Bacteria</taxon>
        <taxon>Bacillati</taxon>
        <taxon>Bacillota</taxon>
        <taxon>Clostridia</taxon>
        <taxon>Lachnospirales</taxon>
        <taxon>Natranaerovirgaceae</taxon>
        <taxon>Natranaerovirga</taxon>
    </lineage>
</organism>
<dbReference type="PANTHER" id="PTHR32089:SF112">
    <property type="entry name" value="LYSOZYME-LIKE PROTEIN-RELATED"/>
    <property type="match status" value="1"/>
</dbReference>
<keyword evidence="4" id="KW-0472">Membrane</keyword>
<dbReference type="SUPFAM" id="SSF58104">
    <property type="entry name" value="Methyl-accepting chemotaxis protein (MCP) signaling domain"/>
    <property type="match status" value="1"/>
</dbReference>
<sequence length="448" mass="48691">MDKKNDYQEEKGNGNISKLVNFSFFRSVSWKLVLVITITFIINAPITQSINNFIIELGIISNDIGAYINTVVNILFVNIIILFVFNTIILKPLKAHIKTLNELSLGDLSHNVEVRGNGEFAQLAVATNATIDKLNSLISEIKTSANDTEEVTSNFAKSLSDINISTKEVAKVIEEIAVGNTKQAQDIEEGFSKAVQLGAAIEDNQIHLQELNISSKNVSELVEEGLSEMKELSDITDKNGMAMKEIYDVILRSNESSRKIGEATSVISSIAEQTNLLALNAAIEAARAGEAGRGFAIVANEIKNLAEQSSDSTKSIDETVKELQNTSKIVVDTMEKVSSISLTQEKSIENSKSKYTLISVAIKKSEEAVNRLNTSGDQVGELKKEIIDTLQNLSAVAQENAASTEEVAASIQEQTASINKIATAGKNMSNSAEKLSLMVDVFQVKNEL</sequence>
<dbReference type="AlphaFoldDB" id="A0A4R3MTP1"/>
<keyword evidence="8" id="KW-1185">Reference proteome</keyword>
<comment type="similarity">
    <text evidence="2">Belongs to the methyl-accepting chemotaxis (MCP) protein family.</text>
</comment>
<feature type="domain" description="HAMP" evidence="6">
    <location>
        <begin position="87"/>
        <end position="139"/>
    </location>
</feature>
<dbReference type="GO" id="GO:0016020">
    <property type="term" value="C:membrane"/>
    <property type="evidence" value="ECO:0007669"/>
    <property type="project" value="InterPro"/>
</dbReference>
<feature type="transmembrane region" description="Helical" evidence="4">
    <location>
        <begin position="28"/>
        <end position="46"/>
    </location>
</feature>
<dbReference type="OrthoDB" id="1882972at2"/>
<comment type="caution">
    <text evidence="7">The sequence shown here is derived from an EMBL/GenBank/DDBJ whole genome shotgun (WGS) entry which is preliminary data.</text>
</comment>
<dbReference type="Gene3D" id="1.10.287.950">
    <property type="entry name" value="Methyl-accepting chemotaxis protein"/>
    <property type="match status" value="1"/>
</dbReference>
<evidence type="ECO:0000259" key="5">
    <source>
        <dbReference type="PROSITE" id="PS50111"/>
    </source>
</evidence>
<dbReference type="PANTHER" id="PTHR32089">
    <property type="entry name" value="METHYL-ACCEPTING CHEMOTAXIS PROTEIN MCPB"/>
    <property type="match status" value="1"/>
</dbReference>
<proteinExistence type="inferred from homology"/>
<feature type="transmembrane region" description="Helical" evidence="4">
    <location>
        <begin position="66"/>
        <end position="90"/>
    </location>
</feature>
<dbReference type="Pfam" id="PF00015">
    <property type="entry name" value="MCPsignal"/>
    <property type="match status" value="1"/>
</dbReference>
<dbReference type="Gene3D" id="6.10.340.10">
    <property type="match status" value="1"/>
</dbReference>
<evidence type="ECO:0000313" key="7">
    <source>
        <dbReference type="EMBL" id="TCT17080.1"/>
    </source>
</evidence>
<evidence type="ECO:0000256" key="4">
    <source>
        <dbReference type="SAM" id="Phobius"/>
    </source>
</evidence>
<dbReference type="SMART" id="SM00283">
    <property type="entry name" value="MA"/>
    <property type="match status" value="1"/>
</dbReference>
<evidence type="ECO:0000256" key="2">
    <source>
        <dbReference type="ARBA" id="ARBA00029447"/>
    </source>
</evidence>
<dbReference type="GO" id="GO:0006935">
    <property type="term" value="P:chemotaxis"/>
    <property type="evidence" value="ECO:0007669"/>
    <property type="project" value="InterPro"/>
</dbReference>
<dbReference type="CDD" id="cd06225">
    <property type="entry name" value="HAMP"/>
    <property type="match status" value="1"/>
</dbReference>